<dbReference type="PANTHER" id="PTHR21240:SF29">
    <property type="entry name" value="AMIDOHYDROLASE-RELATED DOMAIN-CONTAINING PROTEIN"/>
    <property type="match status" value="1"/>
</dbReference>
<dbReference type="InterPro" id="IPR006680">
    <property type="entry name" value="Amidohydro-rel"/>
</dbReference>
<dbReference type="EC" id="4.1.1.52" evidence="7"/>
<dbReference type="Pfam" id="PF04909">
    <property type="entry name" value="Amidohydro_2"/>
    <property type="match status" value="1"/>
</dbReference>
<dbReference type="EMBL" id="JAXOVC010000001">
    <property type="protein sequence ID" value="KAK4506391.1"/>
    <property type="molecule type" value="Genomic_DNA"/>
</dbReference>
<feature type="domain" description="Amidohydrolase-related" evidence="9">
    <location>
        <begin position="5"/>
        <end position="315"/>
    </location>
</feature>
<proteinExistence type="inferred from homology"/>
<comment type="similarity">
    <text evidence="1">Belongs to the metallo-dependent hydrolases superfamily. ACMSD family.</text>
</comment>
<sequence length="323" mass="36286">MNSKIDVHHHIYAPFYTEALNASGGDPSGWYIPPWTLSADRALCARIGVRTAILSPTAPFPDNFKTATEQASFARKLNEYSASIRDQDPGRYGFFAAVPSPRFREECLEEVRYAFDVLKADGVVLLSRYDPDLMYLGHKDFVPVWEELDRREAVVFVHPTHGTDTRLINPSLPQPMFDYPHETGRTAIDLITSNTLRNHASHCKIILSHAGGTLPMLLGRAAGMQPFTSFGTKTREEIYEEAGWFYYDTALSSDAAQLSALMQVARRDHVLFGSDFPNCPEEAIVFFTEQLEKSEVLGDDDKEAIDGRAGRKLFPRLAAYEEK</sequence>
<accession>A0ABR0EZ66</accession>
<name>A0ABR0EZ66_ZASCE</name>
<evidence type="ECO:0000313" key="11">
    <source>
        <dbReference type="Proteomes" id="UP001305779"/>
    </source>
</evidence>
<dbReference type="PANTHER" id="PTHR21240">
    <property type="entry name" value="2-AMINO-3-CARBOXYLMUCONATE-6-SEMIALDEHYDE DECARBOXYLASE"/>
    <property type="match status" value="1"/>
</dbReference>
<dbReference type="InterPro" id="IPR032465">
    <property type="entry name" value="ACMSD"/>
</dbReference>
<dbReference type="InterPro" id="IPR032466">
    <property type="entry name" value="Metal_Hydrolase"/>
</dbReference>
<keyword evidence="3 8" id="KW-0210">Decarboxylase</keyword>
<keyword evidence="11" id="KW-1185">Reference proteome</keyword>
<evidence type="ECO:0000256" key="3">
    <source>
        <dbReference type="ARBA" id="ARBA00022793"/>
    </source>
</evidence>
<evidence type="ECO:0000256" key="8">
    <source>
        <dbReference type="RuleBase" id="RU366045"/>
    </source>
</evidence>
<protein>
    <recommendedName>
        <fullName evidence="7">6-methylsalicylate decarboxylase</fullName>
        <ecNumber evidence="7">4.1.1.52</ecNumber>
    </recommendedName>
</protein>
<evidence type="ECO:0000256" key="4">
    <source>
        <dbReference type="ARBA" id="ARBA00022833"/>
    </source>
</evidence>
<comment type="catalytic activity">
    <reaction evidence="6">
        <text>6-methylsalicylate + H(+) = 3-methylphenol + CO2</text>
        <dbReference type="Rhea" id="RHEA:23112"/>
        <dbReference type="ChEBI" id="CHEBI:15378"/>
        <dbReference type="ChEBI" id="CHEBI:16526"/>
        <dbReference type="ChEBI" id="CHEBI:17231"/>
        <dbReference type="ChEBI" id="CHEBI:36658"/>
        <dbReference type="EC" id="4.1.1.52"/>
    </reaction>
    <physiologicalReaction direction="left-to-right" evidence="6">
        <dbReference type="Rhea" id="RHEA:23113"/>
    </physiologicalReaction>
</comment>
<evidence type="ECO:0000259" key="9">
    <source>
        <dbReference type="Pfam" id="PF04909"/>
    </source>
</evidence>
<comment type="caution">
    <text evidence="10">The sequence shown here is derived from an EMBL/GenBank/DDBJ whole genome shotgun (WGS) entry which is preliminary data.</text>
</comment>
<evidence type="ECO:0000256" key="1">
    <source>
        <dbReference type="ARBA" id="ARBA00005871"/>
    </source>
</evidence>
<dbReference type="Proteomes" id="UP001305779">
    <property type="component" value="Unassembled WGS sequence"/>
</dbReference>
<organism evidence="10 11">
    <name type="scientific">Zasmidium cellare</name>
    <name type="common">Wine cellar mold</name>
    <name type="synonym">Racodium cellare</name>
    <dbReference type="NCBI Taxonomy" id="395010"/>
    <lineage>
        <taxon>Eukaryota</taxon>
        <taxon>Fungi</taxon>
        <taxon>Dikarya</taxon>
        <taxon>Ascomycota</taxon>
        <taxon>Pezizomycotina</taxon>
        <taxon>Dothideomycetes</taxon>
        <taxon>Dothideomycetidae</taxon>
        <taxon>Mycosphaerellales</taxon>
        <taxon>Mycosphaerellaceae</taxon>
        <taxon>Zasmidium</taxon>
    </lineage>
</organism>
<keyword evidence="5 8" id="KW-0456">Lyase</keyword>
<evidence type="ECO:0000256" key="6">
    <source>
        <dbReference type="ARBA" id="ARBA00036832"/>
    </source>
</evidence>
<evidence type="ECO:0000256" key="7">
    <source>
        <dbReference type="ARBA" id="ARBA00038889"/>
    </source>
</evidence>
<keyword evidence="4" id="KW-0862">Zinc</keyword>
<evidence type="ECO:0000256" key="2">
    <source>
        <dbReference type="ARBA" id="ARBA00022723"/>
    </source>
</evidence>
<dbReference type="SUPFAM" id="SSF51556">
    <property type="entry name" value="Metallo-dependent hydrolases"/>
    <property type="match status" value="1"/>
</dbReference>
<evidence type="ECO:0000256" key="5">
    <source>
        <dbReference type="ARBA" id="ARBA00023239"/>
    </source>
</evidence>
<evidence type="ECO:0000313" key="10">
    <source>
        <dbReference type="EMBL" id="KAK4506391.1"/>
    </source>
</evidence>
<reference evidence="10 11" key="1">
    <citation type="journal article" date="2023" name="G3 (Bethesda)">
        <title>A chromosome-level genome assembly of Zasmidium syzygii isolated from banana leaves.</title>
        <authorList>
            <person name="van Westerhoven A.C."/>
            <person name="Mehrabi R."/>
            <person name="Talebi R."/>
            <person name="Steentjes M.B.F."/>
            <person name="Corcolon B."/>
            <person name="Chong P.A."/>
            <person name="Kema G.H.J."/>
            <person name="Seidl M.F."/>
        </authorList>
    </citation>
    <scope>NUCLEOTIDE SEQUENCE [LARGE SCALE GENOMIC DNA]</scope>
    <source>
        <strain evidence="10 11">P124</strain>
    </source>
</reference>
<keyword evidence="2" id="KW-0479">Metal-binding</keyword>
<gene>
    <name evidence="10" type="ORF">PRZ48_000121</name>
</gene>
<dbReference type="Gene3D" id="3.20.20.140">
    <property type="entry name" value="Metal-dependent hydrolases"/>
    <property type="match status" value="1"/>
</dbReference>